<evidence type="ECO:0000313" key="5">
    <source>
        <dbReference type="Proteomes" id="UP000663870"/>
    </source>
</evidence>
<dbReference type="EMBL" id="CAJNOL010003127">
    <property type="protein sequence ID" value="CAF1547918.1"/>
    <property type="molecule type" value="Genomic_DNA"/>
</dbReference>
<dbReference type="Pfam" id="PF15991">
    <property type="entry name" value="G_path_suppress"/>
    <property type="match status" value="1"/>
</dbReference>
<evidence type="ECO:0000313" key="4">
    <source>
        <dbReference type="Proteomes" id="UP000663854"/>
    </source>
</evidence>
<evidence type="ECO:0000313" key="2">
    <source>
        <dbReference type="EMBL" id="CAF1191542.1"/>
    </source>
</evidence>
<comment type="caution">
    <text evidence="2">The sequence shown here is derived from an EMBL/GenBank/DDBJ whole genome shotgun (WGS) entry which is preliminary data.</text>
</comment>
<feature type="compositionally biased region" description="Polar residues" evidence="1">
    <location>
        <begin position="212"/>
        <end position="242"/>
    </location>
</feature>
<proteinExistence type="predicted"/>
<dbReference type="InterPro" id="IPR026094">
    <property type="entry name" value="GPS2"/>
</dbReference>
<feature type="compositionally biased region" description="Polar residues" evidence="1">
    <location>
        <begin position="179"/>
        <end position="188"/>
    </location>
</feature>
<dbReference type="Proteomes" id="UP000663854">
    <property type="component" value="Unassembled WGS sequence"/>
</dbReference>
<name>A0A814VQP1_9BILA</name>
<dbReference type="GO" id="GO:0006357">
    <property type="term" value="P:regulation of transcription by RNA polymerase II"/>
    <property type="evidence" value="ECO:0007669"/>
    <property type="project" value="TreeGrafter"/>
</dbReference>
<dbReference type="GO" id="GO:0003712">
    <property type="term" value="F:transcription coregulator activity"/>
    <property type="evidence" value="ECO:0007669"/>
    <property type="project" value="TreeGrafter"/>
</dbReference>
<protein>
    <recommendedName>
        <fullName evidence="6">G protein pathway suppressor 2</fullName>
    </recommendedName>
</protein>
<evidence type="ECO:0000256" key="1">
    <source>
        <dbReference type="SAM" id="MobiDB-lite"/>
    </source>
</evidence>
<organism evidence="2 4">
    <name type="scientific">Rotaria sordida</name>
    <dbReference type="NCBI Taxonomy" id="392033"/>
    <lineage>
        <taxon>Eukaryota</taxon>
        <taxon>Metazoa</taxon>
        <taxon>Spiralia</taxon>
        <taxon>Gnathifera</taxon>
        <taxon>Rotifera</taxon>
        <taxon>Eurotatoria</taxon>
        <taxon>Bdelloidea</taxon>
        <taxon>Philodinida</taxon>
        <taxon>Philodinidae</taxon>
        <taxon>Rotaria</taxon>
    </lineage>
</organism>
<dbReference type="Proteomes" id="UP000663870">
    <property type="component" value="Unassembled WGS sequence"/>
</dbReference>
<dbReference type="EMBL" id="CAJNOH010001220">
    <property type="protein sequence ID" value="CAF1191542.1"/>
    <property type="molecule type" value="Genomic_DNA"/>
</dbReference>
<feature type="region of interest" description="Disordered" evidence="1">
    <location>
        <begin position="28"/>
        <end position="76"/>
    </location>
</feature>
<gene>
    <name evidence="3" type="ORF">JXQ802_LOCUS43413</name>
    <name evidence="2" type="ORF">PYM288_LOCUS24372</name>
</gene>
<keyword evidence="5" id="KW-1185">Reference proteome</keyword>
<reference evidence="2" key="1">
    <citation type="submission" date="2021-02" db="EMBL/GenBank/DDBJ databases">
        <authorList>
            <person name="Nowell W R."/>
        </authorList>
    </citation>
    <scope>NUCLEOTIDE SEQUENCE</scope>
</reference>
<accession>A0A814VQP1</accession>
<dbReference type="PANTHER" id="PTHR22654">
    <property type="entry name" value="G PROTEIN PATHWAY SUPPRESSOR 2"/>
    <property type="match status" value="1"/>
</dbReference>
<feature type="compositionally biased region" description="Basic and acidic residues" evidence="1">
    <location>
        <begin position="33"/>
        <end position="60"/>
    </location>
</feature>
<feature type="compositionally biased region" description="Low complexity" evidence="1">
    <location>
        <begin position="195"/>
        <end position="211"/>
    </location>
</feature>
<dbReference type="GO" id="GO:0005667">
    <property type="term" value="C:transcription regulator complex"/>
    <property type="evidence" value="ECO:0007669"/>
    <property type="project" value="TreeGrafter"/>
</dbReference>
<sequence>MLDANISDIALERDKTVKKMPAAVVERPNLPTEMRDALKKHILRERQRKKEEADANEADKQRRRAEKAKALSSSKVQLEDNAKDILKLERTIADLQQQKCEQYNLLKRALTEEDRRKHSQQTVTKEPSWTSLYSPNLQMAQYSHHPQHYLSAQPSHRLLAYKPPPPPPPPSQSSQSQSFIPTTTATNVSSKRPRSPSSSSSSSSHIYPSPSGKLSRSSHISQMHSRATSPGSRYPPSSSQVVRNGGSGSTVGYPSSQTQSVFSAYLNYMTPSSAAAAAAAAAASASYANQMPRVRGPSQIPNYLNPLSFLPQQIVDPNQQQANVYSHHQMLMASKNESIMNGYPLQSQQ</sequence>
<feature type="region of interest" description="Disordered" evidence="1">
    <location>
        <begin position="157"/>
        <end position="254"/>
    </location>
</feature>
<dbReference type="AlphaFoldDB" id="A0A814VQP1"/>
<feature type="compositionally biased region" description="Pro residues" evidence="1">
    <location>
        <begin position="162"/>
        <end position="171"/>
    </location>
</feature>
<evidence type="ECO:0000313" key="3">
    <source>
        <dbReference type="EMBL" id="CAF1547918.1"/>
    </source>
</evidence>
<evidence type="ECO:0008006" key="6">
    <source>
        <dbReference type="Google" id="ProtNLM"/>
    </source>
</evidence>
<dbReference type="PANTHER" id="PTHR22654:SF2">
    <property type="entry name" value="G PROTEIN PATHWAY SUPPRESSOR 2"/>
    <property type="match status" value="1"/>
</dbReference>